<dbReference type="InterPro" id="IPR000719">
    <property type="entry name" value="Prot_kinase_dom"/>
</dbReference>
<dbReference type="PROSITE" id="PS50011">
    <property type="entry name" value="PROTEIN_KINASE_DOM"/>
    <property type="match status" value="1"/>
</dbReference>
<reference evidence="10" key="1">
    <citation type="journal article" date="2018" name="Nat. Microbiol.">
        <title>Leveraging single-cell genomics to expand the fungal tree of life.</title>
        <authorList>
            <person name="Ahrendt S.R."/>
            <person name="Quandt C.A."/>
            <person name="Ciobanu D."/>
            <person name="Clum A."/>
            <person name="Salamov A."/>
            <person name="Andreopoulos B."/>
            <person name="Cheng J.F."/>
            <person name="Woyke T."/>
            <person name="Pelin A."/>
            <person name="Henrissat B."/>
            <person name="Reynolds N.K."/>
            <person name="Benny G.L."/>
            <person name="Smith M.E."/>
            <person name="James T.Y."/>
            <person name="Grigoriev I.V."/>
        </authorList>
    </citation>
    <scope>NUCLEOTIDE SEQUENCE [LARGE SCALE GENOMIC DNA]</scope>
    <source>
        <strain evidence="10">Benny S71-1</strain>
    </source>
</reference>
<dbReference type="InterPro" id="IPR017441">
    <property type="entry name" value="Protein_kinase_ATP_BS"/>
</dbReference>
<feature type="binding site" evidence="6">
    <location>
        <position position="34"/>
    </location>
    <ligand>
        <name>ATP</name>
        <dbReference type="ChEBI" id="CHEBI:30616"/>
    </ligand>
</feature>
<evidence type="ECO:0000256" key="5">
    <source>
        <dbReference type="ARBA" id="ARBA00022840"/>
    </source>
</evidence>
<dbReference type="SUPFAM" id="SSF56112">
    <property type="entry name" value="Protein kinase-like (PK-like)"/>
    <property type="match status" value="1"/>
</dbReference>
<evidence type="ECO:0000256" key="4">
    <source>
        <dbReference type="ARBA" id="ARBA00022777"/>
    </source>
</evidence>
<evidence type="ECO:0000256" key="6">
    <source>
        <dbReference type="PROSITE-ProRule" id="PRU10141"/>
    </source>
</evidence>
<dbReference type="Proteomes" id="UP000278143">
    <property type="component" value="Unassembled WGS sequence"/>
</dbReference>
<evidence type="ECO:0000313" key="9">
    <source>
        <dbReference type="EMBL" id="RKP23715.1"/>
    </source>
</evidence>
<accession>A0A4P9YV94</accession>
<dbReference type="OrthoDB" id="408964at2759"/>
<dbReference type="PROSITE" id="PS00108">
    <property type="entry name" value="PROTEIN_KINASE_ST"/>
    <property type="match status" value="1"/>
</dbReference>
<feature type="non-terminal residue" evidence="9">
    <location>
        <position position="1"/>
    </location>
</feature>
<keyword evidence="5 6" id="KW-0067">ATP-binding</keyword>
<evidence type="ECO:0000259" key="8">
    <source>
        <dbReference type="PROSITE" id="PS50011"/>
    </source>
</evidence>
<evidence type="ECO:0000313" key="10">
    <source>
        <dbReference type="Proteomes" id="UP000278143"/>
    </source>
</evidence>
<feature type="domain" description="Protein kinase" evidence="8">
    <location>
        <begin position="2"/>
        <end position="262"/>
    </location>
</feature>
<keyword evidence="10" id="KW-1185">Reference proteome</keyword>
<keyword evidence="2" id="KW-0808">Transferase</keyword>
<dbReference type="FunFam" id="1.10.510.10:FF:000571">
    <property type="entry name" value="Maternal embryonic leucine zipper kinase"/>
    <property type="match status" value="1"/>
</dbReference>
<dbReference type="InterPro" id="IPR011009">
    <property type="entry name" value="Kinase-like_dom_sf"/>
</dbReference>
<dbReference type="Pfam" id="PF00069">
    <property type="entry name" value="Pkinase"/>
    <property type="match status" value="1"/>
</dbReference>
<evidence type="ECO:0000256" key="7">
    <source>
        <dbReference type="RuleBase" id="RU000304"/>
    </source>
</evidence>
<dbReference type="AlphaFoldDB" id="A0A4P9YV94"/>
<dbReference type="PIRSF" id="PIRSF000654">
    <property type="entry name" value="Integrin-linked_kinase"/>
    <property type="match status" value="1"/>
</dbReference>
<dbReference type="SMART" id="SM00220">
    <property type="entry name" value="S_TKc"/>
    <property type="match status" value="1"/>
</dbReference>
<dbReference type="Gene3D" id="1.10.510.10">
    <property type="entry name" value="Transferase(Phosphotransferase) domain 1"/>
    <property type="match status" value="1"/>
</dbReference>
<dbReference type="EMBL" id="KZ990743">
    <property type="protein sequence ID" value="RKP23715.1"/>
    <property type="molecule type" value="Genomic_DNA"/>
</dbReference>
<organism evidence="9 10">
    <name type="scientific">Syncephalis pseudoplumigaleata</name>
    <dbReference type="NCBI Taxonomy" id="1712513"/>
    <lineage>
        <taxon>Eukaryota</taxon>
        <taxon>Fungi</taxon>
        <taxon>Fungi incertae sedis</taxon>
        <taxon>Zoopagomycota</taxon>
        <taxon>Zoopagomycotina</taxon>
        <taxon>Zoopagomycetes</taxon>
        <taxon>Zoopagales</taxon>
        <taxon>Piptocephalidaceae</taxon>
        <taxon>Syncephalis</taxon>
    </lineage>
</organism>
<dbReference type="FunFam" id="3.30.200.20:FF:000042">
    <property type="entry name" value="Aurora kinase A"/>
    <property type="match status" value="1"/>
</dbReference>
<protein>
    <submittedName>
        <fullName evidence="9">Kinase-like domain-containing protein</fullName>
    </submittedName>
</protein>
<name>A0A4P9YV94_9FUNG</name>
<comment type="similarity">
    <text evidence="7">Belongs to the protein kinase superfamily.</text>
</comment>
<sequence length="262" mass="29419">DFQLLRVLGNGSFGAVLEAVGKRDKLAGRHVAIKMMAKNRMSSEGLKRRVVNEVAIHLRLQHPAVLKLYDCFEDKQYVYLVMELCGGGALDALLLREDGTHHTLTESQTRRIMQQLVGGLMYLHTHGVLHRDLKPSNILLTKEGQVKLGDFGLSVLLEMDRLNEERTLCGTPNYMAPEILARQPYGFASDIWSLGCVFVSMLTGRPPFQGRTPEETLDNIRNGYMPSLSAMSHTAQDLAKAILKRDPFERISLSNILHHPFL</sequence>
<evidence type="ECO:0000256" key="3">
    <source>
        <dbReference type="ARBA" id="ARBA00022741"/>
    </source>
</evidence>
<gene>
    <name evidence="9" type="ORF">SYNPS1DRAFT_4321</name>
</gene>
<dbReference type="GO" id="GO:0005524">
    <property type="term" value="F:ATP binding"/>
    <property type="evidence" value="ECO:0007669"/>
    <property type="project" value="UniProtKB-UniRule"/>
</dbReference>
<dbReference type="PROSITE" id="PS00107">
    <property type="entry name" value="PROTEIN_KINASE_ATP"/>
    <property type="match status" value="1"/>
</dbReference>
<evidence type="ECO:0000256" key="1">
    <source>
        <dbReference type="ARBA" id="ARBA00022527"/>
    </source>
</evidence>
<dbReference type="PANTHER" id="PTHR24345:SF91">
    <property type="entry name" value="SERINE_THREONINE-PROTEIN KINASE PLK4"/>
    <property type="match status" value="1"/>
</dbReference>
<dbReference type="GO" id="GO:0005634">
    <property type="term" value="C:nucleus"/>
    <property type="evidence" value="ECO:0007669"/>
    <property type="project" value="TreeGrafter"/>
</dbReference>
<dbReference type="PANTHER" id="PTHR24345">
    <property type="entry name" value="SERINE/THREONINE-PROTEIN KINASE PLK"/>
    <property type="match status" value="1"/>
</dbReference>
<feature type="non-terminal residue" evidence="9">
    <location>
        <position position="262"/>
    </location>
</feature>
<keyword evidence="3 6" id="KW-0547">Nucleotide-binding</keyword>
<dbReference type="InterPro" id="IPR008271">
    <property type="entry name" value="Ser/Thr_kinase_AS"/>
</dbReference>
<keyword evidence="1 7" id="KW-0723">Serine/threonine-protein kinase</keyword>
<proteinExistence type="inferred from homology"/>
<evidence type="ECO:0000256" key="2">
    <source>
        <dbReference type="ARBA" id="ARBA00022679"/>
    </source>
</evidence>
<dbReference type="GO" id="GO:0004674">
    <property type="term" value="F:protein serine/threonine kinase activity"/>
    <property type="evidence" value="ECO:0007669"/>
    <property type="project" value="UniProtKB-KW"/>
</dbReference>
<keyword evidence="4 9" id="KW-0418">Kinase</keyword>